<dbReference type="AlphaFoldDB" id="A0A6G1KNK8"/>
<sequence>MPKKRAPAFMHTKPSNVHPSLQSQRVSSSSPGHQTVNERIEQLRREQAPRATPERRAEITELVTQRTIPPALRRILGGMEVDGPPPKPGSRTRNRGPPGVRVPPGPAIPSSWLQVGQHADRMRKSKRTLRVGDRSSFCALAREHDAEHKRLPHNRSLAHHSLRTLALHWEELAEYEQHFLPTLPIHHKEALLSYLTRYGAKGCLDFRSLKTLFQNEKEGASDSEDVRFLDLTGLLNKDFTLSDLSKCLKTIAGGIAELSIGTPKRKEKAAVEVAESWEDEQANDTTRNILPLQISVPMFSNLMKLSLAHPGAQSWASWTDLLALSPKLNTLTHLSLAYWPRPSTTPNAATTSMISKHSEPISLGGSHFYSDLDDDWQEAANILRRFSLNTYCLKWLDLEGCTWHRALTWDFPTSEEEWVRATSSPSPDWSAAWRQIEYLNLYQGWIPADRASLQGAPAGVVPVQLMRWLRENEDKEEIRHKLNWESGILIVNEWMEREKAARSVAYDILLQRRTGKSASWCVVDYGWEGAPTVKKKAAEAGVLAGGGG</sequence>
<protein>
    <recommendedName>
        <fullName evidence="4">Tafazzin</fullName>
    </recommendedName>
</protein>
<feature type="region of interest" description="Disordered" evidence="1">
    <location>
        <begin position="75"/>
        <end position="124"/>
    </location>
</feature>
<dbReference type="Proteomes" id="UP000799428">
    <property type="component" value="Unassembled WGS sequence"/>
</dbReference>
<gene>
    <name evidence="2" type="ORF">K504DRAFT_365659</name>
</gene>
<organism evidence="2 3">
    <name type="scientific">Pleomassaria siparia CBS 279.74</name>
    <dbReference type="NCBI Taxonomy" id="1314801"/>
    <lineage>
        <taxon>Eukaryota</taxon>
        <taxon>Fungi</taxon>
        <taxon>Dikarya</taxon>
        <taxon>Ascomycota</taxon>
        <taxon>Pezizomycotina</taxon>
        <taxon>Dothideomycetes</taxon>
        <taxon>Pleosporomycetidae</taxon>
        <taxon>Pleosporales</taxon>
        <taxon>Pleomassariaceae</taxon>
        <taxon>Pleomassaria</taxon>
    </lineage>
</organism>
<feature type="region of interest" description="Disordered" evidence="1">
    <location>
        <begin position="1"/>
        <end position="55"/>
    </location>
</feature>
<evidence type="ECO:0000313" key="2">
    <source>
        <dbReference type="EMBL" id="KAF2714434.1"/>
    </source>
</evidence>
<keyword evidence="3" id="KW-1185">Reference proteome</keyword>
<name>A0A6G1KNK8_9PLEO</name>
<evidence type="ECO:0000256" key="1">
    <source>
        <dbReference type="SAM" id="MobiDB-lite"/>
    </source>
</evidence>
<accession>A0A6G1KNK8</accession>
<proteinExistence type="predicted"/>
<dbReference type="EMBL" id="MU005764">
    <property type="protein sequence ID" value="KAF2714434.1"/>
    <property type="molecule type" value="Genomic_DNA"/>
</dbReference>
<feature type="compositionally biased region" description="Basic and acidic residues" evidence="1">
    <location>
        <begin position="36"/>
        <end position="55"/>
    </location>
</feature>
<dbReference type="OrthoDB" id="193467at2759"/>
<feature type="compositionally biased region" description="Low complexity" evidence="1">
    <location>
        <begin position="20"/>
        <end position="30"/>
    </location>
</feature>
<evidence type="ECO:0000313" key="3">
    <source>
        <dbReference type="Proteomes" id="UP000799428"/>
    </source>
</evidence>
<reference evidence="2" key="1">
    <citation type="journal article" date="2020" name="Stud. Mycol.">
        <title>101 Dothideomycetes genomes: a test case for predicting lifestyles and emergence of pathogens.</title>
        <authorList>
            <person name="Haridas S."/>
            <person name="Albert R."/>
            <person name="Binder M."/>
            <person name="Bloem J."/>
            <person name="Labutti K."/>
            <person name="Salamov A."/>
            <person name="Andreopoulos B."/>
            <person name="Baker S."/>
            <person name="Barry K."/>
            <person name="Bills G."/>
            <person name="Bluhm B."/>
            <person name="Cannon C."/>
            <person name="Castanera R."/>
            <person name="Culley D."/>
            <person name="Daum C."/>
            <person name="Ezra D."/>
            <person name="Gonzalez J."/>
            <person name="Henrissat B."/>
            <person name="Kuo A."/>
            <person name="Liang C."/>
            <person name="Lipzen A."/>
            <person name="Lutzoni F."/>
            <person name="Magnuson J."/>
            <person name="Mondo S."/>
            <person name="Nolan M."/>
            <person name="Ohm R."/>
            <person name="Pangilinan J."/>
            <person name="Park H.-J."/>
            <person name="Ramirez L."/>
            <person name="Alfaro M."/>
            <person name="Sun H."/>
            <person name="Tritt A."/>
            <person name="Yoshinaga Y."/>
            <person name="Zwiers L.-H."/>
            <person name="Turgeon B."/>
            <person name="Goodwin S."/>
            <person name="Spatafora J."/>
            <person name="Crous P."/>
            <person name="Grigoriev I."/>
        </authorList>
    </citation>
    <scope>NUCLEOTIDE SEQUENCE</scope>
    <source>
        <strain evidence="2">CBS 279.74</strain>
    </source>
</reference>
<evidence type="ECO:0008006" key="4">
    <source>
        <dbReference type="Google" id="ProtNLM"/>
    </source>
</evidence>